<dbReference type="GO" id="GO:0005737">
    <property type="term" value="C:cytoplasm"/>
    <property type="evidence" value="ECO:0007669"/>
    <property type="project" value="UniProtKB-SubCell"/>
</dbReference>
<keyword evidence="3" id="KW-0963">Cytoplasm</keyword>
<sequence length="108" mass="12278">MEPRAPERFPRVDADGHLHNPGEWNAAVADELARRRGIALTPAHWVVLDALREYYFHFGSVPSVDSICRFFGDRREHVRGLFGTCLDAWLIAGLPNPGDVERARLRLM</sequence>
<dbReference type="KEGG" id="sva:SVA_0284"/>
<dbReference type="InterPro" id="IPR043163">
    <property type="entry name" value="DsrC-like_N"/>
</dbReference>
<dbReference type="InterPro" id="IPR042072">
    <property type="entry name" value="DsrC-like_C"/>
</dbReference>
<dbReference type="GO" id="GO:0002143">
    <property type="term" value="P:tRNA wobble position uridine thiolation"/>
    <property type="evidence" value="ECO:0007669"/>
    <property type="project" value="TreeGrafter"/>
</dbReference>
<dbReference type="EMBL" id="AP014936">
    <property type="protein sequence ID" value="BAU46866.1"/>
    <property type="molecule type" value="Genomic_DNA"/>
</dbReference>
<dbReference type="InterPro" id="IPR025526">
    <property type="entry name" value="DsrC-like_dom_sf"/>
</dbReference>
<gene>
    <name evidence="4" type="ORF">SVA_0284</name>
</gene>
<keyword evidence="5" id="KW-1185">Reference proteome</keyword>
<evidence type="ECO:0000313" key="4">
    <source>
        <dbReference type="EMBL" id="BAU46866.1"/>
    </source>
</evidence>
<evidence type="ECO:0000256" key="3">
    <source>
        <dbReference type="ARBA" id="ARBA00022490"/>
    </source>
</evidence>
<dbReference type="Pfam" id="PF04358">
    <property type="entry name" value="DsrC"/>
    <property type="match status" value="1"/>
</dbReference>
<accession>A0A1B4V0A5</accession>
<dbReference type="PANTHER" id="PTHR37010">
    <property type="entry name" value="SULFURTRANSFERASE TUSE"/>
    <property type="match status" value="1"/>
</dbReference>
<protein>
    <submittedName>
        <fullName evidence="4">Sulfur transfer protein TusE</fullName>
    </submittedName>
</protein>
<organism evidence="4 5">
    <name type="scientific">Sulfurifustis variabilis</name>
    <dbReference type="NCBI Taxonomy" id="1675686"/>
    <lineage>
        <taxon>Bacteria</taxon>
        <taxon>Pseudomonadati</taxon>
        <taxon>Pseudomonadota</taxon>
        <taxon>Gammaproteobacteria</taxon>
        <taxon>Acidiferrobacterales</taxon>
        <taxon>Acidiferrobacteraceae</taxon>
        <taxon>Sulfurifustis</taxon>
    </lineage>
</organism>
<dbReference type="Gene3D" id="3.30.1420.10">
    <property type="match status" value="1"/>
</dbReference>
<comment type="similarity">
    <text evidence="2">Belongs to the DsrC/TusE family.</text>
</comment>
<dbReference type="RefSeq" id="WP_096457738.1">
    <property type="nucleotide sequence ID" value="NZ_AP014936.1"/>
</dbReference>
<dbReference type="PANTHER" id="PTHR37010:SF1">
    <property type="entry name" value="SULFURTRANSFERASE TUSE"/>
    <property type="match status" value="1"/>
</dbReference>
<evidence type="ECO:0000256" key="1">
    <source>
        <dbReference type="ARBA" id="ARBA00004496"/>
    </source>
</evidence>
<dbReference type="SUPFAM" id="SSF69721">
    <property type="entry name" value="DsrC, the gamma subunit of dissimilatory sulfite reductase"/>
    <property type="match status" value="1"/>
</dbReference>
<dbReference type="AlphaFoldDB" id="A0A1B4V0A5"/>
<name>A0A1B4V0A5_9GAMM</name>
<dbReference type="GO" id="GO:0097163">
    <property type="term" value="F:sulfur carrier activity"/>
    <property type="evidence" value="ECO:0007669"/>
    <property type="project" value="TreeGrafter"/>
</dbReference>
<dbReference type="Gene3D" id="1.10.10.370">
    <property type="entry name" value="DsrC-like protein, C-terminal domain"/>
    <property type="match status" value="1"/>
</dbReference>
<evidence type="ECO:0000313" key="5">
    <source>
        <dbReference type="Proteomes" id="UP000218899"/>
    </source>
</evidence>
<dbReference type="InterPro" id="IPR007453">
    <property type="entry name" value="DsrC/TusE"/>
</dbReference>
<comment type="subcellular location">
    <subcellularLocation>
        <location evidence="1">Cytoplasm</location>
    </subcellularLocation>
</comment>
<dbReference type="OrthoDB" id="8562858at2"/>
<reference evidence="4 5" key="1">
    <citation type="submission" date="2015-08" db="EMBL/GenBank/DDBJ databases">
        <title>Complete genome sequence of Sulfurifustis variabilis.</title>
        <authorList>
            <person name="Miura A."/>
            <person name="Kojima H."/>
            <person name="Fukui M."/>
        </authorList>
    </citation>
    <scope>NUCLEOTIDE SEQUENCE [LARGE SCALE GENOMIC DNA]</scope>
    <source>
        <strain evidence="5">skN76</strain>
    </source>
</reference>
<dbReference type="Proteomes" id="UP000218899">
    <property type="component" value="Chromosome"/>
</dbReference>
<evidence type="ECO:0000256" key="2">
    <source>
        <dbReference type="ARBA" id="ARBA00005718"/>
    </source>
</evidence>
<proteinExistence type="inferred from homology"/>